<dbReference type="AlphaFoldDB" id="A0A8H4R5A0"/>
<reference evidence="2 3" key="1">
    <citation type="submission" date="2019-12" db="EMBL/GenBank/DDBJ databases">
        <authorList>
            <person name="Floudas D."/>
            <person name="Bentzer J."/>
            <person name="Ahren D."/>
            <person name="Johansson T."/>
            <person name="Persson P."/>
            <person name="Tunlid A."/>
        </authorList>
    </citation>
    <scope>NUCLEOTIDE SEQUENCE [LARGE SCALE GENOMIC DNA]</scope>
    <source>
        <strain evidence="2 3">CBS 102.39</strain>
    </source>
</reference>
<keyword evidence="3" id="KW-1185">Reference proteome</keyword>
<feature type="domain" description="DUF6589" evidence="1">
    <location>
        <begin position="14"/>
        <end position="56"/>
    </location>
</feature>
<accession>A0A8H4R5A0</accession>
<proteinExistence type="predicted"/>
<evidence type="ECO:0000313" key="3">
    <source>
        <dbReference type="Proteomes" id="UP000521872"/>
    </source>
</evidence>
<dbReference type="Pfam" id="PF20231">
    <property type="entry name" value="DUF6589"/>
    <property type="match status" value="1"/>
</dbReference>
<dbReference type="Proteomes" id="UP000521872">
    <property type="component" value="Unassembled WGS sequence"/>
</dbReference>
<dbReference type="EMBL" id="JAACJL010000001">
    <property type="protein sequence ID" value="KAF4623824.1"/>
    <property type="molecule type" value="Genomic_DNA"/>
</dbReference>
<sequence>MGRGGPSAGAFKLLDKAHGSNASWDWLKLISPCVDVLRELARNFHGMLGADQGTKHAEPQLAKDIESLMKYMSEHKVYTIQKGRTLDDDEPPVKDIITTGFHALTMGAKNPLAEYNEAFSKLQRRRRMKTVPAMRKETDMNVEKPPAEKNVEELTGQETQNNLDDISNIPNFSETATEGVTESEDNPFVQESLTFECVEEEADESRGEIERILEDVENGRVDELFPVFDEADVALDMDDAVGQEMSDDESDLDSDEE</sequence>
<comment type="caution">
    <text evidence="2">The sequence shown here is derived from an EMBL/GenBank/DDBJ whole genome shotgun (WGS) entry which is preliminary data.</text>
</comment>
<evidence type="ECO:0000313" key="2">
    <source>
        <dbReference type="EMBL" id="KAF4623824.1"/>
    </source>
</evidence>
<protein>
    <recommendedName>
        <fullName evidence="1">DUF6589 domain-containing protein</fullName>
    </recommendedName>
</protein>
<evidence type="ECO:0000259" key="1">
    <source>
        <dbReference type="Pfam" id="PF20231"/>
    </source>
</evidence>
<organism evidence="2 3">
    <name type="scientific">Agrocybe pediades</name>
    <dbReference type="NCBI Taxonomy" id="84607"/>
    <lineage>
        <taxon>Eukaryota</taxon>
        <taxon>Fungi</taxon>
        <taxon>Dikarya</taxon>
        <taxon>Basidiomycota</taxon>
        <taxon>Agaricomycotina</taxon>
        <taxon>Agaricomycetes</taxon>
        <taxon>Agaricomycetidae</taxon>
        <taxon>Agaricales</taxon>
        <taxon>Agaricineae</taxon>
        <taxon>Strophariaceae</taxon>
        <taxon>Agrocybe</taxon>
    </lineage>
</organism>
<gene>
    <name evidence="2" type="ORF">D9613_001534</name>
</gene>
<name>A0A8H4R5A0_9AGAR</name>
<dbReference type="InterPro" id="IPR046496">
    <property type="entry name" value="DUF6589"/>
</dbReference>